<reference evidence="2" key="1">
    <citation type="submission" date="2023-03" db="EMBL/GenBank/DDBJ databases">
        <authorList>
            <person name="Cremers G."/>
            <person name="Picone N."/>
        </authorList>
    </citation>
    <scope>NUCLEOTIDE SEQUENCE</scope>
    <source>
        <strain evidence="2">Sample_alias</strain>
    </source>
</reference>
<dbReference type="EMBL" id="OX458932">
    <property type="protein sequence ID" value="CAI9085918.1"/>
    <property type="molecule type" value="Genomic_DNA"/>
</dbReference>
<organism evidence="2 3">
    <name type="scientific">Candidatus Methylacidiphilum fumarolicum</name>
    <dbReference type="NCBI Taxonomy" id="591154"/>
    <lineage>
        <taxon>Bacteria</taxon>
        <taxon>Pseudomonadati</taxon>
        <taxon>Verrucomicrobiota</taxon>
        <taxon>Methylacidiphilae</taxon>
        <taxon>Methylacidiphilales</taxon>
        <taxon>Methylacidiphilaceae</taxon>
        <taxon>Methylacidiphilum (ex Ratnadevi et al. 2023)</taxon>
    </lineage>
</organism>
<keyword evidence="3" id="KW-1185">Reference proteome</keyword>
<accession>A0ABM9IDZ8</accession>
<evidence type="ECO:0000313" key="3">
    <source>
        <dbReference type="Proteomes" id="UP001161497"/>
    </source>
</evidence>
<sequence length="107" mass="11501">MIRVSYGAVSMQRNNNVSDRLYKTQSWTLPQSWTLEGGDHAGTRQSAEGSLLLRMRVAGRTLSRGKRVGNASLAPSPTKVGCGVSPGKGGDVVKPPLSSLMDIYEPR</sequence>
<gene>
    <name evidence="2" type="ORF">MFUM_1583</name>
</gene>
<name>A0ABM9IDZ8_9BACT</name>
<proteinExistence type="predicted"/>
<feature type="region of interest" description="Disordered" evidence="1">
    <location>
        <begin position="64"/>
        <end position="92"/>
    </location>
</feature>
<protein>
    <submittedName>
        <fullName evidence="2">Uncharacterized protein</fullName>
    </submittedName>
</protein>
<evidence type="ECO:0000313" key="2">
    <source>
        <dbReference type="EMBL" id="CAI9085918.1"/>
    </source>
</evidence>
<dbReference type="Proteomes" id="UP001161497">
    <property type="component" value="Chromosome"/>
</dbReference>
<evidence type="ECO:0000256" key="1">
    <source>
        <dbReference type="SAM" id="MobiDB-lite"/>
    </source>
</evidence>